<gene>
    <name evidence="3" type="ORF">BLNAU_1338</name>
</gene>
<keyword evidence="4" id="KW-1185">Reference proteome</keyword>
<evidence type="ECO:0000313" key="3">
    <source>
        <dbReference type="EMBL" id="KAK2963771.1"/>
    </source>
</evidence>
<protein>
    <submittedName>
        <fullName evidence="3">Uncharacterized protein</fullName>
    </submittedName>
</protein>
<keyword evidence="1" id="KW-0175">Coiled coil</keyword>
<feature type="region of interest" description="Disordered" evidence="2">
    <location>
        <begin position="1590"/>
        <end position="1623"/>
    </location>
</feature>
<dbReference type="Proteomes" id="UP001281761">
    <property type="component" value="Unassembled WGS sequence"/>
</dbReference>
<feature type="compositionally biased region" description="Basic residues" evidence="2">
    <location>
        <begin position="312"/>
        <end position="327"/>
    </location>
</feature>
<feature type="compositionally biased region" description="Basic residues" evidence="2">
    <location>
        <begin position="155"/>
        <end position="166"/>
    </location>
</feature>
<accession>A0ABQ9YJE7</accession>
<feature type="region of interest" description="Disordered" evidence="2">
    <location>
        <begin position="939"/>
        <end position="972"/>
    </location>
</feature>
<feature type="compositionally biased region" description="Basic and acidic residues" evidence="2">
    <location>
        <begin position="1791"/>
        <end position="1800"/>
    </location>
</feature>
<evidence type="ECO:0000256" key="2">
    <source>
        <dbReference type="SAM" id="MobiDB-lite"/>
    </source>
</evidence>
<feature type="region of interest" description="Disordered" evidence="2">
    <location>
        <begin position="1641"/>
        <end position="1672"/>
    </location>
</feature>
<feature type="region of interest" description="Disordered" evidence="2">
    <location>
        <begin position="1781"/>
        <end position="1824"/>
    </location>
</feature>
<feature type="region of interest" description="Disordered" evidence="2">
    <location>
        <begin position="1703"/>
        <end position="1764"/>
    </location>
</feature>
<sequence>MQVHHPVLPPLRLGSPPISREHTPQSRAGKTSKQQSLNNSQTINTKYLNSSIVWGDQPRPVSSMDNSATKSNRTNILTTTYQPRRTSAVSRPDGKSRPKQVDIVQPRTQPFNLKFVRDGSVFNLPILGDPKSLEPKKDSLKENRLAHLHIAQNLRHSHQIQPHRSRTPPTTANSRSDLPDVSRSIAPRNQTKPTHTRSKSTLPPTTKPEKELSPKPSPVLPYRELSGNNGLYPLRLSQIHYEPIIWNEQKSQIPFSPSFTMYPPTNEDWWEDEDSHSAHYDYTALSHKSDRSKKSQITSALGWHSPLNSSRHSSHHSSLRSSRHSSRRSSSSNSRRSSRRNSAFTIDSDSSGNRTPCNPILTDWPSYEAFFVPIEKPQLLPTEALPDCPSITIGHPVPLSHLLSTDLSDTNLTSTLKPAEEEVGQPVMISLQSVKNLMEFERRTQSKPLLKIKTEMNVNFAQNRVMPFSAKATSTTQLERFPISPTHSTMTRHVRGASLMSFSSLVESNDNFKTVYPTDTGSIVPTHGSQKHRQTVDKSGIITTKVHVGPGGVKDGVITVDTPDDYADLPVSDKSTIRSTLVRKQTVYDTPNNRGSIASFQSSNPTIPSLHLRTDSDATSVASRALHLSHPTSPTAGKVEVDAEEIEAEIKILQEELVRTQRLKKLEARYSLPQAEWVKKTRERKELGTVLNNLLSRSSGETLHQRNQKKRLLGSIVHKQKTQLDATPLVKQADEIQKTFETDLRSVQKSLMEPIDELDTVRSVTVNTDSMSEVETLHEDSIFSSINSSFVYNRSSNRSLPQVQAVPSGVIKVTLTDKPATQSTPHLNPSMASTDAFEFLDRAVSSPTSSSVQVVDLDRLTPTQQIANQTAVGARVPSPEVLHSRSTSLNFLSPSIIPPEDPPQLRSSVSATVLNQIMDISPDQMDQFNLAPPINEIAFQPSRHKRSTSHTSFTSPDQSESPNFLGRITPPRKTLLVPPRPLKRQATKMIVASETRDAVLTWSHLTNSSYTQKEKEAYKQFQMNQKEDGEGAGHANRFKSRLQRLGVLTSGPTSNKTPMALLSNLMARWQKTSGNTESKSALLAPQTIVQVFGEGVTLTMAIQQNQAAITIQTFVRSVLQRRKWLKRRREIERRRQNALSKAFTGWQYVTVKNIRAQNIAIVTVNIYETWLQLFVLRHWRNDWLRRKRRLARNEKIIRYNHRKAIKESVFEEWKNWAAPRILRSRIQKSVQFKRFVLRRQCTKLFIFWSAYATYKQQIKDRSFRYFRLGEDSVPKLLNRWSNVPYLADLRDNMRRKDILERVIVRIWFVRLCSPAFYEWRYLLEARKKKIIARRMGLINIQRRVLQAYAEYVRRQVAYRKRKQAEEQLRTEFDVASGGMGEAYQLWRRARAEKCQNELPQIKEKVASFLTDLGQFETEMQIRREARQADFNSYVTELKNMLRRNEEEEEVEEEADLLSLEPDIPFLDVDFNENTLSSISIPSLPSGRIPSSLLSPITSSAVTSRRSSLSISQLSDTDAQEMKEVHDDYVNYMKRQQKEKRVDSILQSLGMSQYEDFDQPVRSRAPVDDGDYTVVTKKTLLPFGKSYRKEKKAREGVKDPPTDWNAGRRPNIHSTNRAGRSLINSRRNSAYGSIEEVDVLEDESVISEGTSRPLSEERELESDQPRNEAFKPVYTRLPKSMMKQNKVKLVRNELPQHVAPTVLPLASDGARTPHSVVPSTPSPSTKESPHPRTSSNASGSDAPVSKLSHTVTVNDDGSIADEEVHYRDYEEKEMIRLTKEYETRLHTQNRQPFEEKEDPTKQKARALPKLPPEYLKRRPSRTFTAEELETQKEDEIRAILGLSTDELDWTTVADALEELDLGEKTELSKEKIPVSQEKVRKEQKKQEERKQEIKRNVQTMLPSYLQNTSFVDADKTKERINSHKKRFFSDLQKQKGGLTVLFSQKKK</sequence>
<dbReference type="EMBL" id="JARBJD010000005">
    <property type="protein sequence ID" value="KAK2963771.1"/>
    <property type="molecule type" value="Genomic_DNA"/>
</dbReference>
<evidence type="ECO:0000256" key="1">
    <source>
        <dbReference type="SAM" id="Coils"/>
    </source>
</evidence>
<name>A0ABQ9YJE7_9EUKA</name>
<feature type="compositionally biased region" description="Polar residues" evidence="2">
    <location>
        <begin position="343"/>
        <end position="356"/>
    </location>
</feature>
<organism evidence="3 4">
    <name type="scientific">Blattamonas nauphoetae</name>
    <dbReference type="NCBI Taxonomy" id="2049346"/>
    <lineage>
        <taxon>Eukaryota</taxon>
        <taxon>Metamonada</taxon>
        <taxon>Preaxostyla</taxon>
        <taxon>Oxymonadida</taxon>
        <taxon>Blattamonas</taxon>
    </lineage>
</organism>
<dbReference type="PROSITE" id="PS50096">
    <property type="entry name" value="IQ"/>
    <property type="match status" value="1"/>
</dbReference>
<feature type="compositionally biased region" description="Basic and acidic residues" evidence="2">
    <location>
        <begin position="1653"/>
        <end position="1668"/>
    </location>
</feature>
<feature type="region of interest" description="Disordered" evidence="2">
    <location>
        <begin position="153"/>
        <end position="224"/>
    </location>
</feature>
<feature type="compositionally biased region" description="Polar residues" evidence="2">
    <location>
        <begin position="25"/>
        <end position="41"/>
    </location>
</feature>
<proteinExistence type="predicted"/>
<evidence type="ECO:0000313" key="4">
    <source>
        <dbReference type="Proteomes" id="UP001281761"/>
    </source>
</evidence>
<reference evidence="3 4" key="1">
    <citation type="journal article" date="2022" name="bioRxiv">
        <title>Genomics of Preaxostyla Flagellates Illuminates Evolutionary Transitions and the Path Towards Mitochondrial Loss.</title>
        <authorList>
            <person name="Novak L.V.F."/>
            <person name="Treitli S.C."/>
            <person name="Pyrih J."/>
            <person name="Halakuc P."/>
            <person name="Pipaliya S.V."/>
            <person name="Vacek V."/>
            <person name="Brzon O."/>
            <person name="Soukal P."/>
            <person name="Eme L."/>
            <person name="Dacks J.B."/>
            <person name="Karnkowska A."/>
            <person name="Elias M."/>
            <person name="Hampl V."/>
        </authorList>
    </citation>
    <scope>NUCLEOTIDE SEQUENCE [LARGE SCALE GENOMIC DNA]</scope>
    <source>
        <strain evidence="3">NAU3</strain>
        <tissue evidence="3">Gut</tissue>
    </source>
</reference>
<feature type="compositionally biased region" description="Basic and acidic residues" evidence="2">
    <location>
        <begin position="1591"/>
        <end position="1600"/>
    </location>
</feature>
<feature type="coiled-coil region" evidence="1">
    <location>
        <begin position="636"/>
        <end position="663"/>
    </location>
</feature>
<feature type="compositionally biased region" description="Low complexity" evidence="2">
    <location>
        <begin position="1711"/>
        <end position="1725"/>
    </location>
</feature>
<comment type="caution">
    <text evidence="3">The sequence shown here is derived from an EMBL/GenBank/DDBJ whole genome shotgun (WGS) entry which is preliminary data.</text>
</comment>
<feature type="region of interest" description="Disordered" evidence="2">
    <location>
        <begin position="1866"/>
        <end position="1890"/>
    </location>
</feature>
<feature type="compositionally biased region" description="Polar residues" evidence="2">
    <location>
        <begin position="949"/>
        <end position="962"/>
    </location>
</feature>
<feature type="compositionally biased region" description="Polar residues" evidence="2">
    <location>
        <begin position="1611"/>
        <end position="1623"/>
    </location>
</feature>
<feature type="region of interest" description="Disordered" evidence="2">
    <location>
        <begin position="1"/>
        <end position="41"/>
    </location>
</feature>
<feature type="compositionally biased region" description="Polar residues" evidence="2">
    <location>
        <begin position="167"/>
        <end position="176"/>
    </location>
</feature>
<feature type="region of interest" description="Disordered" evidence="2">
    <location>
        <begin position="303"/>
        <end position="357"/>
    </location>
</feature>